<organism evidence="1 2">
    <name type="scientific">Emticicia aquatica</name>
    <dbReference type="NCBI Taxonomy" id="1681835"/>
    <lineage>
        <taxon>Bacteria</taxon>
        <taxon>Pseudomonadati</taxon>
        <taxon>Bacteroidota</taxon>
        <taxon>Cytophagia</taxon>
        <taxon>Cytophagales</taxon>
        <taxon>Leadbetterellaceae</taxon>
        <taxon>Emticicia</taxon>
    </lineage>
</organism>
<protein>
    <submittedName>
        <fullName evidence="1">Uncharacterized protein</fullName>
    </submittedName>
</protein>
<proteinExistence type="predicted"/>
<dbReference type="Proteomes" id="UP000837932">
    <property type="component" value="Unassembled WGS sequence"/>
</dbReference>
<accession>A0ABN8ERG7</accession>
<gene>
    <name evidence="1" type="ORF">EMA8858_01614</name>
</gene>
<dbReference type="RefSeq" id="WP_290370166.1">
    <property type="nucleotide sequence ID" value="NZ_CAKLPY010000001.1"/>
</dbReference>
<name>A0ABN8ERG7_9BACT</name>
<dbReference type="EMBL" id="CAKLPY010000001">
    <property type="protein sequence ID" value="CAH0995491.1"/>
    <property type="molecule type" value="Genomic_DNA"/>
</dbReference>
<evidence type="ECO:0000313" key="1">
    <source>
        <dbReference type="EMBL" id="CAH0995491.1"/>
    </source>
</evidence>
<keyword evidence="2" id="KW-1185">Reference proteome</keyword>
<reference evidence="1" key="1">
    <citation type="submission" date="2021-12" db="EMBL/GenBank/DDBJ databases">
        <authorList>
            <person name="Rodrigo-Torres L."/>
            <person name="Arahal R. D."/>
            <person name="Lucena T."/>
        </authorList>
    </citation>
    <scope>NUCLEOTIDE SEQUENCE</scope>
    <source>
        <strain evidence="1">CECT 8858</strain>
    </source>
</reference>
<sequence length="41" mass="4721">MILIIITSDLNHVFDWGLKVILQHEIILHRALAICILLVND</sequence>
<comment type="caution">
    <text evidence="1">The sequence shown here is derived from an EMBL/GenBank/DDBJ whole genome shotgun (WGS) entry which is preliminary data.</text>
</comment>
<evidence type="ECO:0000313" key="2">
    <source>
        <dbReference type="Proteomes" id="UP000837932"/>
    </source>
</evidence>